<accession>A0A5C6C0S5</accession>
<sequence>MLASPAPLQSEREVRRDVSLPSPQVGWSACLAILTTISVLSIVAAMVLRFPSWPFQWGFPGRFVTWTYCDSHLRAAADGIPNLISQQNQSAGGLA</sequence>
<dbReference type="EMBL" id="SJPU01000001">
    <property type="protein sequence ID" value="TWU18150.1"/>
    <property type="molecule type" value="Genomic_DNA"/>
</dbReference>
<dbReference type="RefSeq" id="WP_302117163.1">
    <property type="nucleotide sequence ID" value="NZ_SJPU01000001.1"/>
</dbReference>
<keyword evidence="1" id="KW-0472">Membrane</keyword>
<feature type="transmembrane region" description="Helical" evidence="1">
    <location>
        <begin position="25"/>
        <end position="48"/>
    </location>
</feature>
<organism evidence="2 3">
    <name type="scientific">Allorhodopirellula heiligendammensis</name>
    <dbReference type="NCBI Taxonomy" id="2714739"/>
    <lineage>
        <taxon>Bacteria</taxon>
        <taxon>Pseudomonadati</taxon>
        <taxon>Planctomycetota</taxon>
        <taxon>Planctomycetia</taxon>
        <taxon>Pirellulales</taxon>
        <taxon>Pirellulaceae</taxon>
        <taxon>Allorhodopirellula</taxon>
    </lineage>
</organism>
<reference evidence="2 3" key="1">
    <citation type="journal article" date="2020" name="Antonie Van Leeuwenhoek">
        <title>Rhodopirellula heiligendammensis sp. nov., Rhodopirellula pilleata sp. nov., and Rhodopirellula solitaria sp. nov. isolated from natural or artificial marine surfaces in Northern Germany and California, USA, and emended description of the genus Rhodopirellula.</title>
        <authorList>
            <person name="Kallscheuer N."/>
            <person name="Wiegand S."/>
            <person name="Jogler M."/>
            <person name="Boedeker C."/>
            <person name="Peeters S.H."/>
            <person name="Rast P."/>
            <person name="Heuer A."/>
            <person name="Jetten M.S.M."/>
            <person name="Rohde M."/>
            <person name="Jogler C."/>
        </authorList>
    </citation>
    <scope>NUCLEOTIDE SEQUENCE [LARGE SCALE GENOMIC DNA]</scope>
    <source>
        <strain evidence="2 3">Poly21</strain>
    </source>
</reference>
<evidence type="ECO:0000313" key="2">
    <source>
        <dbReference type="EMBL" id="TWU18150.1"/>
    </source>
</evidence>
<name>A0A5C6C0S5_9BACT</name>
<keyword evidence="1" id="KW-1133">Transmembrane helix</keyword>
<gene>
    <name evidence="2" type="ORF">Poly21_03050</name>
</gene>
<evidence type="ECO:0000256" key="1">
    <source>
        <dbReference type="SAM" id="Phobius"/>
    </source>
</evidence>
<dbReference type="AlphaFoldDB" id="A0A5C6C0S5"/>
<evidence type="ECO:0000313" key="3">
    <source>
        <dbReference type="Proteomes" id="UP000319908"/>
    </source>
</evidence>
<proteinExistence type="predicted"/>
<keyword evidence="1" id="KW-0812">Transmembrane</keyword>
<comment type="caution">
    <text evidence="2">The sequence shown here is derived from an EMBL/GenBank/DDBJ whole genome shotgun (WGS) entry which is preliminary data.</text>
</comment>
<protein>
    <submittedName>
        <fullName evidence="2">Uncharacterized protein</fullName>
    </submittedName>
</protein>
<keyword evidence="3" id="KW-1185">Reference proteome</keyword>
<dbReference type="Proteomes" id="UP000319908">
    <property type="component" value="Unassembled WGS sequence"/>
</dbReference>